<dbReference type="InterPro" id="IPR000601">
    <property type="entry name" value="PKD_dom"/>
</dbReference>
<dbReference type="InterPro" id="IPR022409">
    <property type="entry name" value="PKD/Chitinase_dom"/>
</dbReference>
<reference evidence="2" key="1">
    <citation type="submission" date="2018-05" db="EMBL/GenBank/DDBJ databases">
        <authorList>
            <person name="Lanie J.A."/>
            <person name="Ng W.-L."/>
            <person name="Kazmierczak K.M."/>
            <person name="Andrzejewski T.M."/>
            <person name="Davidsen T.M."/>
            <person name="Wayne K.J."/>
            <person name="Tettelin H."/>
            <person name="Glass J.I."/>
            <person name="Rusch D."/>
            <person name="Podicherti R."/>
            <person name="Tsui H.-C.T."/>
            <person name="Winkler M.E."/>
        </authorList>
    </citation>
    <scope>NUCLEOTIDE SEQUENCE</scope>
</reference>
<name>A0A382IB23_9ZZZZ</name>
<dbReference type="AlphaFoldDB" id="A0A382IB23"/>
<feature type="non-terminal residue" evidence="2">
    <location>
        <position position="122"/>
    </location>
</feature>
<dbReference type="Pfam" id="PF18911">
    <property type="entry name" value="PKD_4"/>
    <property type="match status" value="1"/>
</dbReference>
<dbReference type="SMART" id="SM00089">
    <property type="entry name" value="PKD"/>
    <property type="match status" value="1"/>
</dbReference>
<protein>
    <recommendedName>
        <fullName evidence="1">PKD domain-containing protein</fullName>
    </recommendedName>
</protein>
<dbReference type="Gene3D" id="2.60.40.10">
    <property type="entry name" value="Immunoglobulins"/>
    <property type="match status" value="1"/>
</dbReference>
<dbReference type="PROSITE" id="PS51257">
    <property type="entry name" value="PROKAR_LIPOPROTEIN"/>
    <property type="match status" value="1"/>
</dbReference>
<evidence type="ECO:0000313" key="2">
    <source>
        <dbReference type="EMBL" id="SVB96850.1"/>
    </source>
</evidence>
<evidence type="ECO:0000259" key="1">
    <source>
        <dbReference type="PROSITE" id="PS50093"/>
    </source>
</evidence>
<sequence>MKTARYIFLSLVLFMSCDKEEEPIGPTADFAYTANYLIVSFIDSSIAGDGTINRWTWNFGDGSTSTAQNPVHTYAEDGTYSVSLTVTDKNSLNDTFTEEIVVEAPIGPTADFAYTANYLIVS</sequence>
<dbReference type="PROSITE" id="PS50093">
    <property type="entry name" value="PKD"/>
    <property type="match status" value="1"/>
</dbReference>
<dbReference type="EMBL" id="UINC01066295">
    <property type="protein sequence ID" value="SVB96850.1"/>
    <property type="molecule type" value="Genomic_DNA"/>
</dbReference>
<dbReference type="InterPro" id="IPR035986">
    <property type="entry name" value="PKD_dom_sf"/>
</dbReference>
<gene>
    <name evidence="2" type="ORF">METZ01_LOCUS249704</name>
</gene>
<feature type="domain" description="PKD" evidence="1">
    <location>
        <begin position="55"/>
        <end position="109"/>
    </location>
</feature>
<proteinExistence type="predicted"/>
<organism evidence="2">
    <name type="scientific">marine metagenome</name>
    <dbReference type="NCBI Taxonomy" id="408172"/>
    <lineage>
        <taxon>unclassified sequences</taxon>
        <taxon>metagenomes</taxon>
        <taxon>ecological metagenomes</taxon>
    </lineage>
</organism>
<dbReference type="CDD" id="cd00146">
    <property type="entry name" value="PKD"/>
    <property type="match status" value="1"/>
</dbReference>
<dbReference type="InterPro" id="IPR013783">
    <property type="entry name" value="Ig-like_fold"/>
</dbReference>
<dbReference type="SUPFAM" id="SSF49299">
    <property type="entry name" value="PKD domain"/>
    <property type="match status" value="1"/>
</dbReference>
<accession>A0A382IB23</accession>